<evidence type="ECO:0000256" key="1">
    <source>
        <dbReference type="SAM" id="MobiDB-lite"/>
    </source>
</evidence>
<comment type="caution">
    <text evidence="2">The sequence shown here is derived from an EMBL/GenBank/DDBJ whole genome shotgun (WGS) entry which is preliminary data.</text>
</comment>
<accession>A0A9R1VDN6</accession>
<sequence length="180" mass="20653">MYVEPIRSTKQSVGGALLTTYYVDSRITSRVIPTSPYELWKGVVVESRYVEFFEDKFSRDEQNSSHTTSTSTSREIHPPPPIVEEPMRKTRVGIEKSSRDDFYSYLVKGTQKKRSSLSINLDDDPNTFIESMTSQDAPLWKESINDEMDLIMGNGTWELVDIPKGRRPTRSNGYSRENIT</sequence>
<dbReference type="AlphaFoldDB" id="A0A9R1VDN6"/>
<name>A0A9R1VDN6_LACSA</name>
<dbReference type="EMBL" id="NBSK02000005">
    <property type="protein sequence ID" value="KAJ0202887.1"/>
    <property type="molecule type" value="Genomic_DNA"/>
</dbReference>
<proteinExistence type="predicted"/>
<evidence type="ECO:0000313" key="2">
    <source>
        <dbReference type="EMBL" id="KAJ0202887.1"/>
    </source>
</evidence>
<dbReference type="Proteomes" id="UP000235145">
    <property type="component" value="Unassembled WGS sequence"/>
</dbReference>
<protein>
    <submittedName>
        <fullName evidence="2">Uncharacterized protein</fullName>
    </submittedName>
</protein>
<reference evidence="2 3" key="1">
    <citation type="journal article" date="2017" name="Nat. Commun.">
        <title>Genome assembly with in vitro proximity ligation data and whole-genome triplication in lettuce.</title>
        <authorList>
            <person name="Reyes-Chin-Wo S."/>
            <person name="Wang Z."/>
            <person name="Yang X."/>
            <person name="Kozik A."/>
            <person name="Arikit S."/>
            <person name="Song C."/>
            <person name="Xia L."/>
            <person name="Froenicke L."/>
            <person name="Lavelle D.O."/>
            <person name="Truco M.J."/>
            <person name="Xia R."/>
            <person name="Zhu S."/>
            <person name="Xu C."/>
            <person name="Xu H."/>
            <person name="Xu X."/>
            <person name="Cox K."/>
            <person name="Korf I."/>
            <person name="Meyers B.C."/>
            <person name="Michelmore R.W."/>
        </authorList>
    </citation>
    <scope>NUCLEOTIDE SEQUENCE [LARGE SCALE GENOMIC DNA]</scope>
    <source>
        <strain evidence="3">cv. Salinas</strain>
        <tissue evidence="2">Seedlings</tissue>
    </source>
</reference>
<feature type="region of interest" description="Disordered" evidence="1">
    <location>
        <begin position="60"/>
        <end position="90"/>
    </location>
</feature>
<evidence type="ECO:0000313" key="3">
    <source>
        <dbReference type="Proteomes" id="UP000235145"/>
    </source>
</evidence>
<keyword evidence="3" id="KW-1185">Reference proteome</keyword>
<feature type="compositionally biased region" description="Low complexity" evidence="1">
    <location>
        <begin position="64"/>
        <end position="73"/>
    </location>
</feature>
<gene>
    <name evidence="2" type="ORF">LSAT_V11C500286590</name>
</gene>
<organism evidence="2 3">
    <name type="scientific">Lactuca sativa</name>
    <name type="common">Garden lettuce</name>
    <dbReference type="NCBI Taxonomy" id="4236"/>
    <lineage>
        <taxon>Eukaryota</taxon>
        <taxon>Viridiplantae</taxon>
        <taxon>Streptophyta</taxon>
        <taxon>Embryophyta</taxon>
        <taxon>Tracheophyta</taxon>
        <taxon>Spermatophyta</taxon>
        <taxon>Magnoliopsida</taxon>
        <taxon>eudicotyledons</taxon>
        <taxon>Gunneridae</taxon>
        <taxon>Pentapetalae</taxon>
        <taxon>asterids</taxon>
        <taxon>campanulids</taxon>
        <taxon>Asterales</taxon>
        <taxon>Asteraceae</taxon>
        <taxon>Cichorioideae</taxon>
        <taxon>Cichorieae</taxon>
        <taxon>Lactucinae</taxon>
        <taxon>Lactuca</taxon>
    </lineage>
</organism>